<proteinExistence type="predicted"/>
<accession>A0A432Y5V5</accession>
<evidence type="ECO:0000313" key="1">
    <source>
        <dbReference type="EMBL" id="RUO56271.1"/>
    </source>
</evidence>
<dbReference type="EMBL" id="PIPX01000001">
    <property type="protein sequence ID" value="RUO56271.1"/>
    <property type="molecule type" value="Genomic_DNA"/>
</dbReference>
<dbReference type="NCBIfam" id="TIGR02532">
    <property type="entry name" value="IV_pilin_GFxxxE"/>
    <property type="match status" value="1"/>
</dbReference>
<sequence length="179" mass="20657">MIRRRRLGFTLIELLVVLSIIGIAASLVGPVALQQYERSKVTQEREQLLRLLNDLQFQAYTEFKNIHLMTKNNQMIVKTGSEISNDLFMQSIESKNTSIDEYEQNNQSNDGISIQKASNDTIIAHFNSIEFKNQSIELNSHGFWSNDFFYWFEASNERSVALNMPRIEQDTQEASDASR</sequence>
<dbReference type="Gene3D" id="3.30.700.10">
    <property type="entry name" value="Glycoprotein, Type 4 Pilin"/>
    <property type="match status" value="1"/>
</dbReference>
<reference evidence="2" key="1">
    <citation type="journal article" date="2018" name="Front. Microbiol.">
        <title>Genome-Based Analysis Reveals the Taxonomy and Diversity of the Family Idiomarinaceae.</title>
        <authorList>
            <person name="Liu Y."/>
            <person name="Lai Q."/>
            <person name="Shao Z."/>
        </authorList>
    </citation>
    <scope>NUCLEOTIDE SEQUENCE [LARGE SCALE GENOMIC DNA]</scope>
    <source>
        <strain evidence="2">PO-M2</strain>
    </source>
</reference>
<dbReference type="SUPFAM" id="SSF54523">
    <property type="entry name" value="Pili subunits"/>
    <property type="match status" value="1"/>
</dbReference>
<evidence type="ECO:0000313" key="2">
    <source>
        <dbReference type="Proteomes" id="UP000287649"/>
    </source>
</evidence>
<dbReference type="Proteomes" id="UP000287649">
    <property type="component" value="Unassembled WGS sequence"/>
</dbReference>
<dbReference type="AlphaFoldDB" id="A0A432Y5V5"/>
<dbReference type="RefSeq" id="WP_126771376.1">
    <property type="nucleotide sequence ID" value="NZ_PIPX01000001.1"/>
</dbReference>
<dbReference type="InterPro" id="IPR045584">
    <property type="entry name" value="Pilin-like"/>
</dbReference>
<dbReference type="OrthoDB" id="6238548at2"/>
<organism evidence="1 2">
    <name type="scientific">Pseudidiomarina homiensis</name>
    <dbReference type="NCBI Taxonomy" id="364198"/>
    <lineage>
        <taxon>Bacteria</taxon>
        <taxon>Pseudomonadati</taxon>
        <taxon>Pseudomonadota</taxon>
        <taxon>Gammaproteobacteria</taxon>
        <taxon>Alteromonadales</taxon>
        <taxon>Idiomarinaceae</taxon>
        <taxon>Pseudidiomarina</taxon>
    </lineage>
</organism>
<gene>
    <name evidence="1" type="ORF">CWI70_05840</name>
</gene>
<dbReference type="Pfam" id="PF07963">
    <property type="entry name" value="N_methyl"/>
    <property type="match status" value="1"/>
</dbReference>
<comment type="caution">
    <text evidence="1">The sequence shown here is derived from an EMBL/GenBank/DDBJ whole genome shotgun (WGS) entry which is preliminary data.</text>
</comment>
<dbReference type="InterPro" id="IPR012902">
    <property type="entry name" value="N_methyl_site"/>
</dbReference>
<name>A0A432Y5V5_9GAMM</name>
<evidence type="ECO:0008006" key="3">
    <source>
        <dbReference type="Google" id="ProtNLM"/>
    </source>
</evidence>
<protein>
    <recommendedName>
        <fullName evidence="3">Type II secretion system protein</fullName>
    </recommendedName>
</protein>
<keyword evidence="2" id="KW-1185">Reference proteome</keyword>